<keyword evidence="6" id="KW-1185">Reference proteome</keyword>
<gene>
    <name evidence="5" type="ORF">G6O67_003668</name>
</gene>
<proteinExistence type="inferred from homology"/>
<dbReference type="Pfam" id="PF11559">
    <property type="entry name" value="ADIP"/>
    <property type="match status" value="1"/>
</dbReference>
<feature type="compositionally biased region" description="Low complexity" evidence="4">
    <location>
        <begin position="620"/>
        <end position="651"/>
    </location>
</feature>
<dbReference type="EMBL" id="JAAVMX010000004">
    <property type="protein sequence ID" value="KAF4509498.1"/>
    <property type="molecule type" value="Genomic_DNA"/>
</dbReference>
<sequence length="726" mass="78575">MIDTENLCTASLYINNQLVSRGLLRDGQAIDFGQVAGDGHGSATTAIRIISVVNDLILRRDRDAEHGESLSVAMRNLRAENLKQASDIARLTDKNAEEKRRAEIASAASAALRTQLKSAEAAARGQKDELARVKTLVSQTRSACATEVRRRDRQIDALKKQLAEAGRSRGSRANPSVTTIHVTGDVGAEKASPVRAGSTSSGECNLRDETNAFLAKLAQDLSEENETLLGVMQHTMAQLRDMSGCPEEERQRSDVVRRPSCDELVAELASVADHMRNILTNPSFVPIEEVMMREEEIGRLRSGWVRMESRWKEAVRLIEGWRKRMAASGRPVCDEELKMGLRLSPVRVNKADEAAGAFDMGLSAVAEEVEDDVEIPHESPCPPGHDSVELVPEPDHDETDDFEDNITILKRDSEMETPTEASQYQSSPDSSPDSGPLPDPRQLSPLQNSASAGNRGPPQGKRPRPRLGDFSTIVEEKTLELAAETKSMRSLSLRQRGPAAARLPSRGHEPRERARSPSHTSLDEVLLAKPRPARSAATAEDRQSLGSERLPKEEELGEGDALASSDDDDDASSRPTSVSAASQPEQSPQLTMTCIAAKLAASEREADAARVRAKLRAARSSRGGVARPTVTAASDAAAPAAAAGPASSAPAVEDVDPVKHDLAPPPPPPPPHLHQPPPPSDNNDIEPPRPVEKRKRERRTGKAASRRRSTLSPWELRALMSGGSET</sequence>
<feature type="compositionally biased region" description="Acidic residues" evidence="4">
    <location>
        <begin position="395"/>
        <end position="404"/>
    </location>
</feature>
<feature type="compositionally biased region" description="Basic residues" evidence="4">
    <location>
        <begin position="692"/>
        <end position="709"/>
    </location>
</feature>
<evidence type="ECO:0000313" key="6">
    <source>
        <dbReference type="Proteomes" id="UP000557566"/>
    </source>
</evidence>
<feature type="compositionally biased region" description="Basic and acidic residues" evidence="4">
    <location>
        <begin position="539"/>
        <end position="554"/>
    </location>
</feature>
<keyword evidence="2 3" id="KW-0175">Coiled coil</keyword>
<feature type="compositionally biased region" description="Pro residues" evidence="4">
    <location>
        <begin position="663"/>
        <end position="680"/>
    </location>
</feature>
<accession>A0A8H4PS92</accession>
<dbReference type="OrthoDB" id="312015at2759"/>
<evidence type="ECO:0000256" key="2">
    <source>
        <dbReference type="ARBA" id="ARBA00023054"/>
    </source>
</evidence>
<feature type="compositionally biased region" description="Basic and acidic residues" evidence="4">
    <location>
        <begin position="506"/>
        <end position="515"/>
    </location>
</feature>
<feature type="region of interest" description="Disordered" evidence="4">
    <location>
        <begin position="369"/>
        <end position="726"/>
    </location>
</feature>
<dbReference type="Proteomes" id="UP000557566">
    <property type="component" value="Unassembled WGS sequence"/>
</dbReference>
<feature type="compositionally biased region" description="Low complexity" evidence="4">
    <location>
        <begin position="426"/>
        <end position="436"/>
    </location>
</feature>
<comment type="caution">
    <text evidence="5">The sequence shown here is derived from an EMBL/GenBank/DDBJ whole genome shotgun (WGS) entry which is preliminary data.</text>
</comment>
<protein>
    <recommendedName>
        <fullName evidence="7">NIMA interactive protein</fullName>
    </recommendedName>
</protein>
<organism evidence="5 6">
    <name type="scientific">Ophiocordyceps sinensis</name>
    <dbReference type="NCBI Taxonomy" id="72228"/>
    <lineage>
        <taxon>Eukaryota</taxon>
        <taxon>Fungi</taxon>
        <taxon>Dikarya</taxon>
        <taxon>Ascomycota</taxon>
        <taxon>Pezizomycotina</taxon>
        <taxon>Sordariomycetes</taxon>
        <taxon>Hypocreomycetidae</taxon>
        <taxon>Hypocreales</taxon>
        <taxon>Ophiocordycipitaceae</taxon>
        <taxon>Ophiocordyceps</taxon>
    </lineage>
</organism>
<feature type="compositionally biased region" description="Basic and acidic residues" evidence="4">
    <location>
        <begin position="601"/>
        <end position="610"/>
    </location>
</feature>
<dbReference type="AlphaFoldDB" id="A0A8H4PS92"/>
<feature type="coiled-coil region" evidence="3">
    <location>
        <begin position="74"/>
        <end position="136"/>
    </location>
</feature>
<evidence type="ECO:0000313" key="5">
    <source>
        <dbReference type="EMBL" id="KAF4509498.1"/>
    </source>
</evidence>
<name>A0A8H4PS92_9HYPO</name>
<dbReference type="InterPro" id="IPR021622">
    <property type="entry name" value="Afadin/alpha-actinin-bd"/>
</dbReference>
<feature type="compositionally biased region" description="Polar residues" evidence="4">
    <location>
        <begin position="574"/>
        <end position="592"/>
    </location>
</feature>
<evidence type="ECO:0000256" key="1">
    <source>
        <dbReference type="ARBA" id="ARBA00009291"/>
    </source>
</evidence>
<comment type="similarity">
    <text evidence="1">Belongs to the ADIP family.</text>
</comment>
<reference evidence="5 6" key="1">
    <citation type="journal article" date="2020" name="Genome Biol. Evol.">
        <title>A new high-quality draft genome assembly of the Chinese cordyceps Ophiocordyceps sinensis.</title>
        <authorList>
            <person name="Shu R."/>
            <person name="Zhang J."/>
            <person name="Meng Q."/>
            <person name="Zhang H."/>
            <person name="Zhou G."/>
            <person name="Li M."/>
            <person name="Wu P."/>
            <person name="Zhao Y."/>
            <person name="Chen C."/>
            <person name="Qin Q."/>
        </authorList>
    </citation>
    <scope>NUCLEOTIDE SEQUENCE [LARGE SCALE GENOMIC DNA]</scope>
    <source>
        <strain evidence="5 6">IOZ07</strain>
    </source>
</reference>
<evidence type="ECO:0000256" key="3">
    <source>
        <dbReference type="SAM" id="Coils"/>
    </source>
</evidence>
<evidence type="ECO:0000256" key="4">
    <source>
        <dbReference type="SAM" id="MobiDB-lite"/>
    </source>
</evidence>
<evidence type="ECO:0008006" key="7">
    <source>
        <dbReference type="Google" id="ProtNLM"/>
    </source>
</evidence>